<gene>
    <name evidence="1" type="ORF">A2824_01360</name>
</gene>
<name>A0A1F6VK59_9BACT</name>
<dbReference type="STRING" id="1801743.A2824_01360"/>
<comment type="caution">
    <text evidence="1">The sequence shown here is derived from an EMBL/GenBank/DDBJ whole genome shotgun (WGS) entry which is preliminary data.</text>
</comment>
<dbReference type="InterPro" id="IPR035093">
    <property type="entry name" value="RelE/ParE_toxin_dom_sf"/>
</dbReference>
<reference evidence="1 2" key="1">
    <citation type="journal article" date="2016" name="Nat. Commun.">
        <title>Thousands of microbial genomes shed light on interconnected biogeochemical processes in an aquifer system.</title>
        <authorList>
            <person name="Anantharaman K."/>
            <person name="Brown C.T."/>
            <person name="Hug L.A."/>
            <person name="Sharon I."/>
            <person name="Castelle C.J."/>
            <person name="Probst A.J."/>
            <person name="Thomas B.C."/>
            <person name="Singh A."/>
            <person name="Wilkins M.J."/>
            <person name="Karaoz U."/>
            <person name="Brodie E.L."/>
            <person name="Williams K.H."/>
            <person name="Hubbard S.S."/>
            <person name="Banfield J.F."/>
        </authorList>
    </citation>
    <scope>NUCLEOTIDE SEQUENCE [LARGE SCALE GENOMIC DNA]</scope>
</reference>
<dbReference type="Gene3D" id="3.30.2310.20">
    <property type="entry name" value="RelE-like"/>
    <property type="match status" value="1"/>
</dbReference>
<dbReference type="AlphaFoldDB" id="A0A1F6VK59"/>
<accession>A0A1F6VK59</accession>
<dbReference type="EMBL" id="MFTT01000016">
    <property type="protein sequence ID" value="OGI69958.1"/>
    <property type="molecule type" value="Genomic_DNA"/>
</dbReference>
<feature type="non-terminal residue" evidence="1">
    <location>
        <position position="1"/>
    </location>
</feature>
<evidence type="ECO:0000313" key="1">
    <source>
        <dbReference type="EMBL" id="OGI69958.1"/>
    </source>
</evidence>
<proteinExistence type="predicted"/>
<organism evidence="1 2">
    <name type="scientific">Candidatus Nomurabacteria bacterium RIFCSPHIGHO2_01_FULL_42_16</name>
    <dbReference type="NCBI Taxonomy" id="1801743"/>
    <lineage>
        <taxon>Bacteria</taxon>
        <taxon>Candidatus Nomuraibacteriota</taxon>
    </lineage>
</organism>
<dbReference type="SUPFAM" id="SSF143011">
    <property type="entry name" value="RelE-like"/>
    <property type="match status" value="1"/>
</dbReference>
<protein>
    <submittedName>
        <fullName evidence="1">Uncharacterized protein</fullName>
    </submittedName>
</protein>
<sequence>TDPFQKDYNRLPVDIRQAFDKALKFFITNHLHPSLRTKKLPATNIWYARITRGYRFTFEIEEDKATLRRAGSHDILDKERRRW</sequence>
<evidence type="ECO:0000313" key="2">
    <source>
        <dbReference type="Proteomes" id="UP000178059"/>
    </source>
</evidence>
<dbReference type="Proteomes" id="UP000178059">
    <property type="component" value="Unassembled WGS sequence"/>
</dbReference>